<evidence type="ECO:0000313" key="2">
    <source>
        <dbReference type="Proteomes" id="UP000076761"/>
    </source>
</evidence>
<dbReference type="EMBL" id="KV425580">
    <property type="protein sequence ID" value="KZT24140.1"/>
    <property type="molecule type" value="Genomic_DNA"/>
</dbReference>
<evidence type="ECO:0000313" key="1">
    <source>
        <dbReference type="EMBL" id="KZT24140.1"/>
    </source>
</evidence>
<gene>
    <name evidence="1" type="ORF">NEOLEDRAFT_1135697</name>
</gene>
<sequence length="56" mass="6501">MQGTPEHVAADWLDRFVSVISDGVQLDEVFIANSLWRDLLVFTANYRTIEYIDRIT</sequence>
<dbReference type="AlphaFoldDB" id="A0A165RQL4"/>
<proteinExistence type="predicted"/>
<organism evidence="1 2">
    <name type="scientific">Neolentinus lepideus HHB14362 ss-1</name>
    <dbReference type="NCBI Taxonomy" id="1314782"/>
    <lineage>
        <taxon>Eukaryota</taxon>
        <taxon>Fungi</taxon>
        <taxon>Dikarya</taxon>
        <taxon>Basidiomycota</taxon>
        <taxon>Agaricomycotina</taxon>
        <taxon>Agaricomycetes</taxon>
        <taxon>Gloeophyllales</taxon>
        <taxon>Gloeophyllaceae</taxon>
        <taxon>Neolentinus</taxon>
    </lineage>
</organism>
<accession>A0A165RQL4</accession>
<protein>
    <submittedName>
        <fullName evidence="1">Uncharacterized protein</fullName>
    </submittedName>
</protein>
<dbReference type="InParanoid" id="A0A165RQL4"/>
<reference evidence="1 2" key="1">
    <citation type="journal article" date="2016" name="Mol. Biol. Evol.">
        <title>Comparative Genomics of Early-Diverging Mushroom-Forming Fungi Provides Insights into the Origins of Lignocellulose Decay Capabilities.</title>
        <authorList>
            <person name="Nagy L.G."/>
            <person name="Riley R."/>
            <person name="Tritt A."/>
            <person name="Adam C."/>
            <person name="Daum C."/>
            <person name="Floudas D."/>
            <person name="Sun H."/>
            <person name="Yadav J.S."/>
            <person name="Pangilinan J."/>
            <person name="Larsson K.H."/>
            <person name="Matsuura K."/>
            <person name="Barry K."/>
            <person name="Labutti K."/>
            <person name="Kuo R."/>
            <person name="Ohm R.A."/>
            <person name="Bhattacharya S.S."/>
            <person name="Shirouzu T."/>
            <person name="Yoshinaga Y."/>
            <person name="Martin F.M."/>
            <person name="Grigoriev I.V."/>
            <person name="Hibbett D.S."/>
        </authorList>
    </citation>
    <scope>NUCLEOTIDE SEQUENCE [LARGE SCALE GENOMIC DNA]</scope>
    <source>
        <strain evidence="1 2">HHB14362 ss-1</strain>
    </source>
</reference>
<dbReference type="Proteomes" id="UP000076761">
    <property type="component" value="Unassembled WGS sequence"/>
</dbReference>
<name>A0A165RQL4_9AGAM</name>
<keyword evidence="2" id="KW-1185">Reference proteome</keyword>